<dbReference type="GO" id="GO:0070006">
    <property type="term" value="F:metalloaminopeptidase activity"/>
    <property type="evidence" value="ECO:0007669"/>
    <property type="project" value="InterPro"/>
</dbReference>
<dbReference type="FunFam" id="3.90.230.10:FF:000002">
    <property type="entry name" value="Xaa-Pro aminopeptidase 3"/>
    <property type="match status" value="1"/>
</dbReference>
<keyword evidence="8" id="KW-0464">Manganese</keyword>
<evidence type="ECO:0000256" key="5">
    <source>
        <dbReference type="ARBA" id="ARBA00022801"/>
    </source>
</evidence>
<evidence type="ECO:0000256" key="13">
    <source>
        <dbReference type="ARBA" id="ARBA00044284"/>
    </source>
</evidence>
<evidence type="ECO:0000256" key="15">
    <source>
        <dbReference type="ARBA" id="ARBA00048994"/>
    </source>
</evidence>
<comment type="subunit">
    <text evidence="2">Homodimer.</text>
</comment>
<dbReference type="GO" id="GO:0006508">
    <property type="term" value="P:proteolysis"/>
    <property type="evidence" value="ECO:0007669"/>
    <property type="project" value="UniProtKB-KW"/>
</dbReference>
<sequence>MASGDIEGLLEAVDLQIDLSSAGSDNDARFHMGDGTLEISMRLHALNRARLCKAFRAIISDEDGDLIILEGGKSRCRDATDHEELFRQESFFHWCFGVKEPDCMGVIEPHTGKARLFVPRLPIEYETWMGHILTREEWRTMYAVNEVLYLDEISSFIGMRTSLFFPKGVNTDSGVEHPVPVIEDVVSSRTEKEFVELFELLSELRMVKTEMELDVMRYSAAVSSAAHVEIMQKIRPGMTEYQMESLFQHYCYSKGGCRYTSYTCICASGSNGATLHYGHAAAANASTIQDGSICLFDMGTEYHCYGSDITCSFPANGRFTDDQEMIYEAVLASQRAVFEKVRPGVSWPDMHVLAERTILEKLIAGGLLVGDVDEMLEARLGAVFMPHGLGHTLGIDTHDVGGMLSGHPKRDSRPGLKSLRMTRTLRKHMVVTVEPGIYFNPALIEKARNDPILSKYLRMEEIDRFRTFGGVRLEDDIVITSDGYENLTKVPRNVADIENVMAGAAWDSTP</sequence>
<evidence type="ECO:0000256" key="3">
    <source>
        <dbReference type="ARBA" id="ARBA00022670"/>
    </source>
</evidence>
<dbReference type="Gene3D" id="3.90.230.10">
    <property type="entry name" value="Creatinase/methionine aminopeptidase superfamily"/>
    <property type="match status" value="1"/>
</dbReference>
<comment type="caution">
    <text evidence="17">The sequence shown here is derived from an EMBL/GenBank/DDBJ whole genome shotgun (WGS) entry which is preliminary data.</text>
</comment>
<evidence type="ECO:0000256" key="12">
    <source>
        <dbReference type="ARBA" id="ARBA00044252"/>
    </source>
</evidence>
<dbReference type="CDD" id="cd01087">
    <property type="entry name" value="Prolidase"/>
    <property type="match status" value="1"/>
</dbReference>
<keyword evidence="6" id="KW-0224">Dipeptidase</keyword>
<evidence type="ECO:0000256" key="9">
    <source>
        <dbReference type="ARBA" id="ARBA00043990"/>
    </source>
</evidence>
<dbReference type="InterPro" id="IPR036005">
    <property type="entry name" value="Creatinase/aminopeptidase-like"/>
</dbReference>
<evidence type="ECO:0000256" key="11">
    <source>
        <dbReference type="ARBA" id="ARBA00044141"/>
    </source>
</evidence>
<reference evidence="17 18" key="1">
    <citation type="journal article" date="2023" name="Nat. Commun.">
        <title>Origin of minicircular mitochondrial genomes in red algae.</title>
        <authorList>
            <person name="Lee Y."/>
            <person name="Cho C.H."/>
            <person name="Lee Y.M."/>
            <person name="Park S.I."/>
            <person name="Yang J.H."/>
            <person name="West J.A."/>
            <person name="Bhattacharya D."/>
            <person name="Yoon H.S."/>
        </authorList>
    </citation>
    <scope>NUCLEOTIDE SEQUENCE [LARGE SCALE GENOMIC DNA]</scope>
    <source>
        <strain evidence="17 18">CCMP1338</strain>
        <tissue evidence="17">Whole cell</tissue>
    </source>
</reference>
<dbReference type="InterPro" id="IPR052433">
    <property type="entry name" value="X-Pro_dipept-like"/>
</dbReference>
<dbReference type="AlphaFoldDB" id="A0AAV8URB3"/>
<evidence type="ECO:0000256" key="14">
    <source>
        <dbReference type="ARBA" id="ARBA00044351"/>
    </source>
</evidence>
<dbReference type="SUPFAM" id="SSF55920">
    <property type="entry name" value="Creatinase/aminopeptidase"/>
    <property type="match status" value="1"/>
</dbReference>
<dbReference type="Proteomes" id="UP001157974">
    <property type="component" value="Unassembled WGS sequence"/>
</dbReference>
<dbReference type="PANTHER" id="PTHR48480">
    <property type="match status" value="1"/>
</dbReference>
<keyword evidence="18" id="KW-1185">Reference proteome</keyword>
<gene>
    <name evidence="17" type="ORF">NDN08_000360</name>
</gene>
<dbReference type="InterPro" id="IPR000994">
    <property type="entry name" value="Pept_M24"/>
</dbReference>
<protein>
    <recommendedName>
        <fullName evidence="11">Xaa-Pro dipeptidase</fullName>
        <ecNumber evidence="10">3.4.13.9</ecNumber>
    </recommendedName>
    <alternativeName>
        <fullName evidence="14">Imidodipeptidase</fullName>
    </alternativeName>
    <alternativeName>
        <fullName evidence="12">Peptidase D</fullName>
    </alternativeName>
    <alternativeName>
        <fullName evidence="13">Proline dipeptidase</fullName>
    </alternativeName>
</protein>
<organism evidence="17 18">
    <name type="scientific">Rhodosorus marinus</name>
    <dbReference type="NCBI Taxonomy" id="101924"/>
    <lineage>
        <taxon>Eukaryota</taxon>
        <taxon>Rhodophyta</taxon>
        <taxon>Stylonematophyceae</taxon>
        <taxon>Stylonematales</taxon>
        <taxon>Stylonemataceae</taxon>
        <taxon>Rhodosorus</taxon>
    </lineage>
</organism>
<evidence type="ECO:0000256" key="7">
    <source>
        <dbReference type="ARBA" id="ARBA00023049"/>
    </source>
</evidence>
<dbReference type="PANTHER" id="PTHR48480:SF2">
    <property type="entry name" value="PEPTIDASE D"/>
    <property type="match status" value="1"/>
</dbReference>
<evidence type="ECO:0000256" key="2">
    <source>
        <dbReference type="ARBA" id="ARBA00011738"/>
    </source>
</evidence>
<dbReference type="Pfam" id="PF05195">
    <property type="entry name" value="AMP_N"/>
    <property type="match status" value="1"/>
</dbReference>
<evidence type="ECO:0000313" key="17">
    <source>
        <dbReference type="EMBL" id="KAJ8903827.1"/>
    </source>
</evidence>
<dbReference type="InterPro" id="IPR029149">
    <property type="entry name" value="Creatin/AminoP/Spt16_N"/>
</dbReference>
<accession>A0AAV8URB3</accession>
<dbReference type="SMART" id="SM01011">
    <property type="entry name" value="AMP_N"/>
    <property type="match status" value="1"/>
</dbReference>
<dbReference type="InterPro" id="IPR007865">
    <property type="entry name" value="Aminopep_P_N"/>
</dbReference>
<keyword evidence="3" id="KW-0645">Protease</keyword>
<dbReference type="SUPFAM" id="SSF53092">
    <property type="entry name" value="Creatinase/prolidase N-terminal domain"/>
    <property type="match status" value="1"/>
</dbReference>
<evidence type="ECO:0000256" key="4">
    <source>
        <dbReference type="ARBA" id="ARBA00022723"/>
    </source>
</evidence>
<dbReference type="GO" id="GO:0102009">
    <property type="term" value="F:proline dipeptidase activity"/>
    <property type="evidence" value="ECO:0007669"/>
    <property type="project" value="UniProtKB-EC"/>
</dbReference>
<keyword evidence="4" id="KW-0479">Metal-binding</keyword>
<evidence type="ECO:0000256" key="8">
    <source>
        <dbReference type="ARBA" id="ARBA00023211"/>
    </source>
</evidence>
<feature type="domain" description="Aminopeptidase P N-terminal" evidence="16">
    <location>
        <begin position="39"/>
        <end position="174"/>
    </location>
</feature>
<evidence type="ECO:0000256" key="6">
    <source>
        <dbReference type="ARBA" id="ARBA00022997"/>
    </source>
</evidence>
<dbReference type="Gene3D" id="3.40.350.10">
    <property type="entry name" value="Creatinase/prolidase N-terminal domain"/>
    <property type="match status" value="1"/>
</dbReference>
<evidence type="ECO:0000256" key="1">
    <source>
        <dbReference type="ARBA" id="ARBA00001936"/>
    </source>
</evidence>
<keyword evidence="7" id="KW-0482">Metalloprotease</keyword>
<keyword evidence="5" id="KW-0378">Hydrolase</keyword>
<proteinExistence type="inferred from homology"/>
<evidence type="ECO:0000256" key="10">
    <source>
        <dbReference type="ARBA" id="ARBA00044051"/>
    </source>
</evidence>
<comment type="cofactor">
    <cofactor evidence="1">
        <name>Mn(2+)</name>
        <dbReference type="ChEBI" id="CHEBI:29035"/>
    </cofactor>
</comment>
<comment type="catalytic activity">
    <reaction evidence="15">
        <text>Xaa-L-Pro dipeptide + H2O = an L-alpha-amino acid + L-proline</text>
        <dbReference type="Rhea" id="RHEA:76407"/>
        <dbReference type="ChEBI" id="CHEBI:15377"/>
        <dbReference type="ChEBI" id="CHEBI:59869"/>
        <dbReference type="ChEBI" id="CHEBI:60039"/>
        <dbReference type="ChEBI" id="CHEBI:195196"/>
        <dbReference type="EC" id="3.4.13.9"/>
    </reaction>
</comment>
<dbReference type="EMBL" id="JAMWBK010000006">
    <property type="protein sequence ID" value="KAJ8903827.1"/>
    <property type="molecule type" value="Genomic_DNA"/>
</dbReference>
<dbReference type="GO" id="GO:0030145">
    <property type="term" value="F:manganese ion binding"/>
    <property type="evidence" value="ECO:0007669"/>
    <property type="project" value="InterPro"/>
</dbReference>
<dbReference type="EC" id="3.4.13.9" evidence="10"/>
<comment type="similarity">
    <text evidence="9">Belongs to the peptidase M24B family. Eukaryotic-type prolidase subfamily.</text>
</comment>
<evidence type="ECO:0000259" key="16">
    <source>
        <dbReference type="SMART" id="SM01011"/>
    </source>
</evidence>
<evidence type="ECO:0000313" key="18">
    <source>
        <dbReference type="Proteomes" id="UP001157974"/>
    </source>
</evidence>
<dbReference type="Pfam" id="PF00557">
    <property type="entry name" value="Peptidase_M24"/>
    <property type="match status" value="1"/>
</dbReference>
<name>A0AAV8URB3_9RHOD</name>